<dbReference type="EMBL" id="WAAT01000049">
    <property type="protein sequence ID" value="KAB1067339.1"/>
    <property type="molecule type" value="Genomic_DNA"/>
</dbReference>
<dbReference type="InterPro" id="IPR018490">
    <property type="entry name" value="cNMP-bd_dom_sf"/>
</dbReference>
<reference evidence="2 3" key="1">
    <citation type="submission" date="2019-09" db="EMBL/GenBank/DDBJ databases">
        <authorList>
            <person name="Cao W.R."/>
        </authorList>
    </citation>
    <scope>NUCLEOTIDE SEQUENCE [LARGE SCALE GENOMIC DNA]</scope>
    <source>
        <strain evidence="2 3">B1N29</strain>
    </source>
</reference>
<dbReference type="SUPFAM" id="SSF51206">
    <property type="entry name" value="cAMP-binding domain-like"/>
    <property type="match status" value="1"/>
</dbReference>
<protein>
    <submittedName>
        <fullName evidence="2">Crp/Fnr family transcriptional regulator</fullName>
    </submittedName>
</protein>
<organism evidence="2 3">
    <name type="scientific">Pseudotamlana haliotis</name>
    <dbReference type="NCBI Taxonomy" id="2614804"/>
    <lineage>
        <taxon>Bacteria</taxon>
        <taxon>Pseudomonadati</taxon>
        <taxon>Bacteroidota</taxon>
        <taxon>Flavobacteriia</taxon>
        <taxon>Flavobacteriales</taxon>
        <taxon>Flavobacteriaceae</taxon>
        <taxon>Pseudotamlana</taxon>
    </lineage>
</organism>
<evidence type="ECO:0000313" key="3">
    <source>
        <dbReference type="Proteomes" id="UP000441333"/>
    </source>
</evidence>
<dbReference type="InterPro" id="IPR000595">
    <property type="entry name" value="cNMP-bd_dom"/>
</dbReference>
<gene>
    <name evidence="2" type="ORF">F6U93_11330</name>
</gene>
<proteinExistence type="predicted"/>
<name>A0A6N6MDF5_9FLAO</name>
<evidence type="ECO:0000313" key="2">
    <source>
        <dbReference type="EMBL" id="KAB1067339.1"/>
    </source>
</evidence>
<sequence>MACIEKQYNKMTFSQSEIRDLLIKFYPYLQEKEVKILLSISTYKVFKSKETILKSGRKDKRFFITLKGSARSFTIINGVELNCHLRSEGFLMGDARSFGDDQVSLLDTEAITDCHVLIFDMGELEEIAFETPKMMTFYLNLMKEIILVFSHRIHTFVTMNAAERYDDLMKWNPLYLKSTYDKHLASFLGVTPLTFHRVKNKNS</sequence>
<dbReference type="AlphaFoldDB" id="A0A6N6MDF5"/>
<keyword evidence="3" id="KW-1185">Reference proteome</keyword>
<dbReference type="Gene3D" id="2.60.120.10">
    <property type="entry name" value="Jelly Rolls"/>
    <property type="match status" value="1"/>
</dbReference>
<dbReference type="PROSITE" id="PS50042">
    <property type="entry name" value="CNMP_BINDING_3"/>
    <property type="match status" value="1"/>
</dbReference>
<accession>A0A6N6MDF5</accession>
<dbReference type="Pfam" id="PF00027">
    <property type="entry name" value="cNMP_binding"/>
    <property type="match status" value="1"/>
</dbReference>
<comment type="caution">
    <text evidence="2">The sequence shown here is derived from an EMBL/GenBank/DDBJ whole genome shotgun (WGS) entry which is preliminary data.</text>
</comment>
<dbReference type="InterPro" id="IPR014710">
    <property type="entry name" value="RmlC-like_jellyroll"/>
</dbReference>
<feature type="domain" description="Cyclic nucleotide-binding" evidence="1">
    <location>
        <begin position="25"/>
        <end position="127"/>
    </location>
</feature>
<dbReference type="Proteomes" id="UP000441333">
    <property type="component" value="Unassembled WGS sequence"/>
</dbReference>
<evidence type="ECO:0000259" key="1">
    <source>
        <dbReference type="PROSITE" id="PS50042"/>
    </source>
</evidence>
<dbReference type="RefSeq" id="WP_150939878.1">
    <property type="nucleotide sequence ID" value="NZ_WAAT01000049.1"/>
</dbReference>